<reference evidence="3" key="1">
    <citation type="journal article" date="2021" name="PeerJ">
        <title>Extensive microbial diversity within the chicken gut microbiome revealed by metagenomics and culture.</title>
        <authorList>
            <person name="Gilroy R."/>
            <person name="Ravi A."/>
            <person name="Getino M."/>
            <person name="Pursley I."/>
            <person name="Horton D.L."/>
            <person name="Alikhan N.F."/>
            <person name="Baker D."/>
            <person name="Gharbi K."/>
            <person name="Hall N."/>
            <person name="Watson M."/>
            <person name="Adriaenssens E.M."/>
            <person name="Foster-Nyarko E."/>
            <person name="Jarju S."/>
            <person name="Secka A."/>
            <person name="Antonio M."/>
            <person name="Oren A."/>
            <person name="Chaudhuri R.R."/>
            <person name="La Ragione R."/>
            <person name="Hildebrand F."/>
            <person name="Pallen M.J."/>
        </authorList>
    </citation>
    <scope>NUCLEOTIDE SEQUENCE</scope>
    <source>
        <strain evidence="3">ChiW19-954</strain>
    </source>
</reference>
<feature type="signal peptide" evidence="2">
    <location>
        <begin position="1"/>
        <end position="21"/>
    </location>
</feature>
<reference evidence="3" key="2">
    <citation type="submission" date="2021-04" db="EMBL/GenBank/DDBJ databases">
        <authorList>
            <person name="Gilroy R."/>
        </authorList>
    </citation>
    <scope>NUCLEOTIDE SEQUENCE</scope>
    <source>
        <strain evidence="3">ChiW19-954</strain>
    </source>
</reference>
<accession>A0A9D2NN54</accession>
<evidence type="ECO:0000256" key="2">
    <source>
        <dbReference type="SAM" id="SignalP"/>
    </source>
</evidence>
<dbReference type="EMBL" id="DWWO01000044">
    <property type="protein sequence ID" value="HJC33693.1"/>
    <property type="molecule type" value="Genomic_DNA"/>
</dbReference>
<keyword evidence="2" id="KW-0732">Signal</keyword>
<sequence>MKKRYLIISAALIATCGLLIPGCGKNDAIAEEPAQQTETADDEKNTETEEEPSVSEIDSEEKTEDREGVNSEPQTPVEEETSSRSVTVYYVDDLSGVVVGKAAEITDEYDIWNALKENGILTDECELNSIRINDDQTMDLDFNHATADRINSMGTTGETEIIGCIVNTYLDAYDCSGIRLLEEGKDFVSSHGAVFDKYPGRIEFK</sequence>
<gene>
    <name evidence="3" type="ORF">H9758_03770</name>
</gene>
<protein>
    <submittedName>
        <fullName evidence="3">GerMN domain-containing protein</fullName>
    </submittedName>
</protein>
<organism evidence="3 4">
    <name type="scientific">Candidatus Mediterraneibacter faecipullorum</name>
    <dbReference type="NCBI Taxonomy" id="2838670"/>
    <lineage>
        <taxon>Bacteria</taxon>
        <taxon>Bacillati</taxon>
        <taxon>Bacillota</taxon>
        <taxon>Clostridia</taxon>
        <taxon>Lachnospirales</taxon>
        <taxon>Lachnospiraceae</taxon>
        <taxon>Mediterraneibacter</taxon>
    </lineage>
</organism>
<dbReference type="Proteomes" id="UP000823890">
    <property type="component" value="Unassembled WGS sequence"/>
</dbReference>
<proteinExistence type="predicted"/>
<dbReference type="AlphaFoldDB" id="A0A9D2NN54"/>
<evidence type="ECO:0000256" key="1">
    <source>
        <dbReference type="SAM" id="MobiDB-lite"/>
    </source>
</evidence>
<name>A0A9D2NN54_9FIRM</name>
<evidence type="ECO:0000313" key="4">
    <source>
        <dbReference type="Proteomes" id="UP000823890"/>
    </source>
</evidence>
<feature type="chain" id="PRO_5039565447" evidence="2">
    <location>
        <begin position="22"/>
        <end position="205"/>
    </location>
</feature>
<comment type="caution">
    <text evidence="3">The sequence shown here is derived from an EMBL/GenBank/DDBJ whole genome shotgun (WGS) entry which is preliminary data.</text>
</comment>
<feature type="region of interest" description="Disordered" evidence="1">
    <location>
        <begin position="30"/>
        <end position="84"/>
    </location>
</feature>
<evidence type="ECO:0000313" key="3">
    <source>
        <dbReference type="EMBL" id="HJC33693.1"/>
    </source>
</evidence>
<feature type="compositionally biased region" description="Acidic residues" evidence="1">
    <location>
        <begin position="48"/>
        <end position="62"/>
    </location>
</feature>